<comment type="similarity">
    <text evidence="1">Belongs to the eukaryotic/archaeal PrmC-related family.</text>
</comment>
<keyword evidence="4" id="KW-0949">S-adenosyl-L-methionine</keyword>
<dbReference type="Proteomes" id="UP000535890">
    <property type="component" value="Unassembled WGS sequence"/>
</dbReference>
<dbReference type="GO" id="GO:0003676">
    <property type="term" value="F:nucleic acid binding"/>
    <property type="evidence" value="ECO:0007669"/>
    <property type="project" value="InterPro"/>
</dbReference>
<dbReference type="EMBL" id="JACCBN010000001">
    <property type="protein sequence ID" value="NYD34119.1"/>
    <property type="molecule type" value="Genomic_DNA"/>
</dbReference>
<evidence type="ECO:0000256" key="1">
    <source>
        <dbReference type="ARBA" id="ARBA00006149"/>
    </source>
</evidence>
<evidence type="ECO:0000256" key="2">
    <source>
        <dbReference type="ARBA" id="ARBA00022603"/>
    </source>
</evidence>
<dbReference type="InterPro" id="IPR007848">
    <property type="entry name" value="Small_mtfrase_dom"/>
</dbReference>
<keyword evidence="7" id="KW-1185">Reference proteome</keyword>
<comment type="caution">
    <text evidence="6">The sequence shown here is derived from an EMBL/GenBank/DDBJ whole genome shotgun (WGS) entry which is preliminary data.</text>
</comment>
<dbReference type="NCBIfam" id="TIGR00537">
    <property type="entry name" value="hemK_rel_arch"/>
    <property type="match status" value="1"/>
</dbReference>
<dbReference type="GO" id="GO:0102559">
    <property type="term" value="F:peptide chain release factor N(5)-glutamine methyltransferase activity"/>
    <property type="evidence" value="ECO:0007669"/>
    <property type="project" value="UniProtKB-EC"/>
</dbReference>
<dbReference type="SUPFAM" id="SSF53335">
    <property type="entry name" value="S-adenosyl-L-methionine-dependent methyltransferases"/>
    <property type="match status" value="1"/>
</dbReference>
<dbReference type="InterPro" id="IPR004557">
    <property type="entry name" value="PrmC-related"/>
</dbReference>
<organism evidence="6 7">
    <name type="scientific">Actinomycetospora corticicola</name>
    <dbReference type="NCBI Taxonomy" id="663602"/>
    <lineage>
        <taxon>Bacteria</taxon>
        <taxon>Bacillati</taxon>
        <taxon>Actinomycetota</taxon>
        <taxon>Actinomycetes</taxon>
        <taxon>Pseudonocardiales</taxon>
        <taxon>Pseudonocardiaceae</taxon>
        <taxon>Actinomycetospora</taxon>
    </lineage>
</organism>
<dbReference type="Gene3D" id="3.40.50.150">
    <property type="entry name" value="Vaccinia Virus protein VP39"/>
    <property type="match status" value="1"/>
</dbReference>
<feature type="domain" description="Methyltransferase small" evidence="5">
    <location>
        <begin position="51"/>
        <end position="146"/>
    </location>
</feature>
<dbReference type="InterPro" id="IPR029063">
    <property type="entry name" value="SAM-dependent_MTases_sf"/>
</dbReference>
<evidence type="ECO:0000313" key="7">
    <source>
        <dbReference type="Proteomes" id="UP000535890"/>
    </source>
</evidence>
<dbReference type="AlphaFoldDB" id="A0A7Y9J3Y1"/>
<evidence type="ECO:0000256" key="3">
    <source>
        <dbReference type="ARBA" id="ARBA00022679"/>
    </source>
</evidence>
<evidence type="ECO:0000313" key="6">
    <source>
        <dbReference type="EMBL" id="NYD34119.1"/>
    </source>
</evidence>
<evidence type="ECO:0000259" key="5">
    <source>
        <dbReference type="Pfam" id="PF05175"/>
    </source>
</evidence>
<dbReference type="InterPro" id="IPR002052">
    <property type="entry name" value="DNA_methylase_N6_adenine_CS"/>
</dbReference>
<dbReference type="GO" id="GO:0032259">
    <property type="term" value="P:methylation"/>
    <property type="evidence" value="ECO:0007669"/>
    <property type="project" value="UniProtKB-KW"/>
</dbReference>
<name>A0A7Y9J3Y1_9PSEU</name>
<dbReference type="PANTHER" id="PTHR45875:SF1">
    <property type="entry name" value="METHYLTRANSFERASE N6AMT1"/>
    <property type="match status" value="1"/>
</dbReference>
<dbReference type="EC" id="2.1.1.297" evidence="6"/>
<protein>
    <submittedName>
        <fullName evidence="6">Release factor glutamine methyltransferase</fullName>
        <ecNumber evidence="6">2.1.1.297</ecNumber>
    </submittedName>
</protein>
<dbReference type="Pfam" id="PF05175">
    <property type="entry name" value="MTS"/>
    <property type="match status" value="1"/>
</dbReference>
<accession>A0A7Y9J3Y1</accession>
<dbReference type="InterPro" id="IPR052190">
    <property type="entry name" value="Euk-Arch_PrmC-MTase"/>
</dbReference>
<evidence type="ECO:0000256" key="4">
    <source>
        <dbReference type="ARBA" id="ARBA00022691"/>
    </source>
</evidence>
<keyword evidence="3 6" id="KW-0808">Transferase</keyword>
<reference evidence="6 7" key="1">
    <citation type="submission" date="2020-07" db="EMBL/GenBank/DDBJ databases">
        <title>Sequencing the genomes of 1000 actinobacteria strains.</title>
        <authorList>
            <person name="Klenk H.-P."/>
        </authorList>
    </citation>
    <scope>NUCLEOTIDE SEQUENCE [LARGE SCALE GENOMIC DNA]</scope>
    <source>
        <strain evidence="6 7">DSM 45772</strain>
    </source>
</reference>
<proteinExistence type="inferred from homology"/>
<dbReference type="RefSeq" id="WP_179792105.1">
    <property type="nucleotide sequence ID" value="NZ_BAABHP010000012.1"/>
</dbReference>
<dbReference type="PROSITE" id="PS00092">
    <property type="entry name" value="N6_MTASE"/>
    <property type="match status" value="1"/>
</dbReference>
<sequence length="265" mass="28184">MSISLPTPRTTTVVPEPVVPDVVIPIPAADGSRAHLPVLRGPGVYPAQRDTWLLADVLQRELLDSPLPRRHVLELCAGTGALSLVAAGVPGTDVTAVDVSRRALLSAWTNAWRLGRRLRLHRGDLVAPVVGKQYDLVVSNPPYVPTADASLPTRGAMRAFDGGLDGRTVVDRVIDEAPRVLAPGGCLLLVHSAVNGVEATLERLAGHGLDADVAARCEHPFGPVFTARAEMLEQRGLIEPGQRTEELVVIRARRPLAAAAGREIA</sequence>
<gene>
    <name evidence="6" type="ORF">BJ983_000221</name>
</gene>
<dbReference type="CDD" id="cd02440">
    <property type="entry name" value="AdoMet_MTases"/>
    <property type="match status" value="1"/>
</dbReference>
<dbReference type="GO" id="GO:0035657">
    <property type="term" value="C:eRF1 methyltransferase complex"/>
    <property type="evidence" value="ECO:0007669"/>
    <property type="project" value="TreeGrafter"/>
</dbReference>
<dbReference type="PANTHER" id="PTHR45875">
    <property type="entry name" value="METHYLTRANSFERASE N6AMT1"/>
    <property type="match status" value="1"/>
</dbReference>
<keyword evidence="2 6" id="KW-0489">Methyltransferase</keyword>